<sequence>MREKAEITNTAITTTTTIDLRRKRSTAIATKTRRTAMTSTTDPELVPMTAIRGERNPLTTPTNTTIITPRSSLRIEIRGEIEKEVGTGIESSCRIRIRGRIEKRARRGLMVRRRELGFLTGRRKGGGLRIGLMGRWIRRRGERRGSLRMVLRVKMIGVTKKKGR</sequence>
<organism evidence="1">
    <name type="scientific">Opuntia streptacantha</name>
    <name type="common">Prickly pear cactus</name>
    <name type="synonym">Opuntia cardona</name>
    <dbReference type="NCBI Taxonomy" id="393608"/>
    <lineage>
        <taxon>Eukaryota</taxon>
        <taxon>Viridiplantae</taxon>
        <taxon>Streptophyta</taxon>
        <taxon>Embryophyta</taxon>
        <taxon>Tracheophyta</taxon>
        <taxon>Spermatophyta</taxon>
        <taxon>Magnoliopsida</taxon>
        <taxon>eudicotyledons</taxon>
        <taxon>Gunneridae</taxon>
        <taxon>Pentapetalae</taxon>
        <taxon>Caryophyllales</taxon>
        <taxon>Cactineae</taxon>
        <taxon>Cactaceae</taxon>
        <taxon>Opuntioideae</taxon>
        <taxon>Opuntia</taxon>
    </lineage>
</organism>
<proteinExistence type="predicted"/>
<evidence type="ECO:0000313" key="1">
    <source>
        <dbReference type="EMBL" id="MBA4676385.1"/>
    </source>
</evidence>
<reference evidence="1" key="1">
    <citation type="journal article" date="2013" name="J. Plant Res.">
        <title>Effect of fungi and light on seed germination of three Opuntia species from semiarid lands of central Mexico.</title>
        <authorList>
            <person name="Delgado-Sanchez P."/>
            <person name="Jimenez-Bremont J.F."/>
            <person name="Guerrero-Gonzalez Mde L."/>
            <person name="Flores J."/>
        </authorList>
    </citation>
    <scope>NUCLEOTIDE SEQUENCE</scope>
    <source>
        <tissue evidence="1">Cladode</tissue>
    </source>
</reference>
<accession>A0A7C9EZM6</accession>
<dbReference type="EMBL" id="GISG01271306">
    <property type="protein sequence ID" value="MBA4676385.1"/>
    <property type="molecule type" value="Transcribed_RNA"/>
</dbReference>
<reference evidence="1" key="2">
    <citation type="submission" date="2020-07" db="EMBL/GenBank/DDBJ databases">
        <authorList>
            <person name="Vera ALvarez R."/>
            <person name="Arias-Moreno D.M."/>
            <person name="Jimenez-Jacinto V."/>
            <person name="Jimenez-Bremont J.F."/>
            <person name="Swaminathan K."/>
            <person name="Moose S.P."/>
            <person name="Guerrero-Gonzalez M.L."/>
            <person name="Marino-Ramirez L."/>
            <person name="Landsman D."/>
            <person name="Rodriguez-Kessler M."/>
            <person name="Delgado-Sanchez P."/>
        </authorList>
    </citation>
    <scope>NUCLEOTIDE SEQUENCE</scope>
    <source>
        <tissue evidence="1">Cladode</tissue>
    </source>
</reference>
<dbReference type="AlphaFoldDB" id="A0A7C9EZM6"/>
<name>A0A7C9EZM6_OPUST</name>
<protein>
    <submittedName>
        <fullName evidence="1">Uncharacterized protein</fullName>
    </submittedName>
</protein>